<keyword evidence="1" id="KW-0732">Signal</keyword>
<dbReference type="OrthoDB" id="2942526at2"/>
<keyword evidence="5" id="KW-1185">Reference proteome</keyword>
<gene>
    <name evidence="4" type="ORF">JG29_05260</name>
</gene>
<reference evidence="4 5" key="1">
    <citation type="submission" date="2014-12" db="EMBL/GenBank/DDBJ databases">
        <title>Comparative genomics of the lactic acid bacteria isolated from the honey bee gut.</title>
        <authorList>
            <person name="Ellegaard K.M."/>
            <person name="Tamarit D."/>
            <person name="Javelind E."/>
            <person name="Olofsson T."/>
            <person name="Andersson S.G."/>
            <person name="Vasquez A."/>
        </authorList>
    </citation>
    <scope>NUCLEOTIDE SEQUENCE [LARGE SCALE GENOMIC DNA]</scope>
    <source>
        <strain evidence="4 5">Hon2</strain>
    </source>
</reference>
<name>A0A0F4KSW4_9LACO</name>
<evidence type="ECO:0000256" key="2">
    <source>
        <dbReference type="SAM" id="MobiDB-lite"/>
    </source>
</evidence>
<evidence type="ECO:0000313" key="4">
    <source>
        <dbReference type="EMBL" id="KJY49084.1"/>
    </source>
</evidence>
<dbReference type="SUPFAM" id="SSF81995">
    <property type="entry name" value="beta-sandwich domain of Sec23/24"/>
    <property type="match status" value="1"/>
</dbReference>
<sequence>MRKKFNTEKREQPLPPTNNGYPPNNQQYPNYNGNYQQPPQPNGNYNQQGYYQQPNGYQYSNGGYQQPPQKSKKPFYKKWWFWLLAVILILFITAGIGSGSSSKQNKSSNNLKTENVQRKEKNPKANGPSLEDYKAIQLGENDGTSESELESKFGKPSTTSSQTIQNVKAEEKIWDKIQGGEFGGNFSVGFSNGKAISKTITGLKVQRNKKISLQDFNTIQNGQSKEEIFNKFGKPNQYSESKIGNQSSEMDSFTSNIKGETGANFNVTFTNEKVSGKSQTSMK</sequence>
<keyword evidence="3" id="KW-1133">Transmembrane helix</keyword>
<feature type="region of interest" description="Disordered" evidence="2">
    <location>
        <begin position="99"/>
        <end position="165"/>
    </location>
</feature>
<accession>A0A0F4KSW4</accession>
<feature type="transmembrane region" description="Helical" evidence="3">
    <location>
        <begin position="79"/>
        <end position="99"/>
    </location>
</feature>
<evidence type="ECO:0000256" key="3">
    <source>
        <dbReference type="SAM" id="Phobius"/>
    </source>
</evidence>
<feature type="compositionally biased region" description="Basic and acidic residues" evidence="2">
    <location>
        <begin position="1"/>
        <end position="12"/>
    </location>
</feature>
<feature type="compositionally biased region" description="Polar residues" evidence="2">
    <location>
        <begin position="156"/>
        <end position="165"/>
    </location>
</feature>
<evidence type="ECO:0000313" key="5">
    <source>
        <dbReference type="Proteomes" id="UP000033695"/>
    </source>
</evidence>
<organism evidence="4 5">
    <name type="scientific">Bombilactobacillus mellis</name>
    <dbReference type="NCBI Taxonomy" id="1218508"/>
    <lineage>
        <taxon>Bacteria</taxon>
        <taxon>Bacillati</taxon>
        <taxon>Bacillota</taxon>
        <taxon>Bacilli</taxon>
        <taxon>Lactobacillales</taxon>
        <taxon>Lactobacillaceae</taxon>
        <taxon>Bombilactobacillus</taxon>
    </lineage>
</organism>
<feature type="region of interest" description="Disordered" evidence="2">
    <location>
        <begin position="1"/>
        <end position="68"/>
    </location>
</feature>
<evidence type="ECO:0000256" key="1">
    <source>
        <dbReference type="ARBA" id="ARBA00022729"/>
    </source>
</evidence>
<dbReference type="Gene3D" id="3.30.1450.10">
    <property type="match status" value="2"/>
</dbReference>
<evidence type="ECO:0008006" key="6">
    <source>
        <dbReference type="Google" id="ProtNLM"/>
    </source>
</evidence>
<dbReference type="RefSeq" id="WP_052696284.1">
    <property type="nucleotide sequence ID" value="NZ_JBHTHW010000003.1"/>
</dbReference>
<proteinExistence type="predicted"/>
<dbReference type="Proteomes" id="UP000033695">
    <property type="component" value="Unassembled WGS sequence"/>
</dbReference>
<dbReference type="HOGENOM" id="CLU_085676_0_0_9"/>
<feature type="region of interest" description="Disordered" evidence="2">
    <location>
        <begin position="237"/>
        <end position="256"/>
    </location>
</feature>
<dbReference type="PATRIC" id="fig|1218508.4.peg.537"/>
<dbReference type="EMBL" id="JXBZ01000005">
    <property type="protein sequence ID" value="KJY49084.1"/>
    <property type="molecule type" value="Genomic_DNA"/>
</dbReference>
<dbReference type="STRING" id="1218508.JG29_05260"/>
<feature type="compositionally biased region" description="Low complexity" evidence="2">
    <location>
        <begin position="17"/>
        <end position="68"/>
    </location>
</feature>
<dbReference type="Pfam" id="PF12978">
    <property type="entry name" value="DUF3862"/>
    <property type="match status" value="1"/>
</dbReference>
<dbReference type="InterPro" id="IPR037873">
    <property type="entry name" value="BamE-like"/>
</dbReference>
<keyword evidence="3" id="KW-0472">Membrane</keyword>
<feature type="compositionally biased region" description="Low complexity" evidence="2">
    <location>
        <begin position="99"/>
        <end position="112"/>
    </location>
</feature>
<dbReference type="InterPro" id="IPR024418">
    <property type="entry name" value="DUF3862"/>
</dbReference>
<dbReference type="AlphaFoldDB" id="A0A0F4KSW4"/>
<keyword evidence="3" id="KW-0812">Transmembrane</keyword>
<comment type="caution">
    <text evidence="4">The sequence shown here is derived from an EMBL/GenBank/DDBJ whole genome shotgun (WGS) entry which is preliminary data.</text>
</comment>
<protein>
    <recommendedName>
        <fullName evidence="6">DUF3862 domain-containing protein</fullName>
    </recommendedName>
</protein>